<organism evidence="12 13">
    <name type="scientific">Weissella cibaria</name>
    <dbReference type="NCBI Taxonomy" id="137591"/>
    <lineage>
        <taxon>Bacteria</taxon>
        <taxon>Bacillati</taxon>
        <taxon>Bacillota</taxon>
        <taxon>Bacilli</taxon>
        <taxon>Lactobacillales</taxon>
        <taxon>Lactobacillaceae</taxon>
        <taxon>Weissella</taxon>
    </lineage>
</organism>
<feature type="transmembrane region" description="Helical" evidence="9">
    <location>
        <begin position="270"/>
        <end position="295"/>
    </location>
</feature>
<dbReference type="Pfam" id="PF00005">
    <property type="entry name" value="ABC_tran"/>
    <property type="match status" value="1"/>
</dbReference>
<protein>
    <submittedName>
        <fullName evidence="12">Putative ABC transporter ATP-binding protein</fullName>
    </submittedName>
</protein>
<dbReference type="InterPro" id="IPR039421">
    <property type="entry name" value="Type_1_exporter"/>
</dbReference>
<dbReference type="FunFam" id="3.40.50.300:FF:000854">
    <property type="entry name" value="Multidrug ABC transporter ATP-binding protein"/>
    <property type="match status" value="1"/>
</dbReference>
<keyword evidence="6 12" id="KW-0067">ATP-binding</keyword>
<gene>
    <name evidence="12" type="ORF">ab3b_00848</name>
</gene>
<dbReference type="RefSeq" id="WP_043940976.1">
    <property type="nucleotide sequence ID" value="NZ_JWHT01000018.1"/>
</dbReference>
<dbReference type="GO" id="GO:0005524">
    <property type="term" value="F:ATP binding"/>
    <property type="evidence" value="ECO:0007669"/>
    <property type="project" value="UniProtKB-KW"/>
</dbReference>
<comment type="caution">
    <text evidence="12">The sequence shown here is derived from an EMBL/GenBank/DDBJ whole genome shotgun (WGS) entry which is preliminary data.</text>
</comment>
<dbReference type="AlphaFoldDB" id="A0A0D1MAW2"/>
<evidence type="ECO:0000256" key="6">
    <source>
        <dbReference type="ARBA" id="ARBA00022840"/>
    </source>
</evidence>
<keyword evidence="5" id="KW-0547">Nucleotide-binding</keyword>
<keyword evidence="8 9" id="KW-0472">Membrane</keyword>
<dbReference type="GO" id="GO:0005886">
    <property type="term" value="C:plasma membrane"/>
    <property type="evidence" value="ECO:0007669"/>
    <property type="project" value="UniProtKB-SubCell"/>
</dbReference>
<feature type="domain" description="ABC transporter" evidence="10">
    <location>
        <begin position="331"/>
        <end position="567"/>
    </location>
</feature>
<evidence type="ECO:0000259" key="11">
    <source>
        <dbReference type="PROSITE" id="PS50929"/>
    </source>
</evidence>
<dbReference type="InterPro" id="IPR036640">
    <property type="entry name" value="ABC1_TM_sf"/>
</dbReference>
<dbReference type="PANTHER" id="PTHR43394">
    <property type="entry name" value="ATP-DEPENDENT PERMEASE MDL1, MITOCHONDRIAL"/>
    <property type="match status" value="1"/>
</dbReference>
<dbReference type="Proteomes" id="UP000032289">
    <property type="component" value="Unassembled WGS sequence"/>
</dbReference>
<evidence type="ECO:0000256" key="1">
    <source>
        <dbReference type="ARBA" id="ARBA00004651"/>
    </source>
</evidence>
<name>A0A0D1MAW2_9LACO</name>
<keyword evidence="3" id="KW-1003">Cell membrane</keyword>
<dbReference type="SUPFAM" id="SSF90123">
    <property type="entry name" value="ABC transporter transmembrane region"/>
    <property type="match status" value="1"/>
</dbReference>
<dbReference type="Gene3D" id="3.40.50.300">
    <property type="entry name" value="P-loop containing nucleotide triphosphate hydrolases"/>
    <property type="match status" value="1"/>
</dbReference>
<evidence type="ECO:0000256" key="4">
    <source>
        <dbReference type="ARBA" id="ARBA00022692"/>
    </source>
</evidence>
<accession>A0A0D1MAW2</accession>
<dbReference type="PATRIC" id="fig|137591.24.peg.829"/>
<dbReference type="PROSITE" id="PS50929">
    <property type="entry name" value="ABC_TM1F"/>
    <property type="match status" value="1"/>
</dbReference>
<sequence length="581" mass="63181">MIRIGKKYLEPIPVLLAVIFLIVQVSADLSLPTITSDIINKGIAKQNIGYIWQMGGVMLVIAILGWTGAVLNVFFAATQSQKLGSKLRSSLFKKVTYMDASNVSKFGDATLITRTTNDVTQLQNVFQTALRMMLMSPFLFVGAMIMALRLNTRLTTVFAFSLPILAIAVFVIVKIAVPRFKTMQTKVDRINLVFQQGLTGVRVIRAFGRDGFEREKFDTANRDLTHTARVVFTTVAMMMPVMTIILSFTNVGIVWLGAKLIGANLMPMGNLVAFLTYATQILMSFMQLSMVIVMVPRAQASADRINEVLDTEDTIVDVATPQKLPASAPELAFENVLYCFPGAEKPALSGLTAKVSSDQTMAIIGGTGSGKSTILNLIPRLLDATSGTITLNGVDIRQLSQTDLHAAISITQQKAVLFAGTIRSNLQFGLPLATDDQMWEALRIAQATDFVEAGGGLDMVVQQDGANFSGGQRQRLAIARTIIKEAQVYVFDDSFSALDFETDSRVRGAINDLPRLQPAIKIIVAQRIATVMNVDVIVVLDNGKMVGAGRHAELAQTCPAYQEVMRSQLSDADLKEVGVDA</sequence>
<feature type="transmembrane region" description="Helical" evidence="9">
    <location>
        <begin position="156"/>
        <end position="177"/>
    </location>
</feature>
<dbReference type="InterPro" id="IPR017871">
    <property type="entry name" value="ABC_transporter-like_CS"/>
</dbReference>
<evidence type="ECO:0000313" key="12">
    <source>
        <dbReference type="EMBL" id="KIU25011.1"/>
    </source>
</evidence>
<evidence type="ECO:0000256" key="8">
    <source>
        <dbReference type="ARBA" id="ARBA00023136"/>
    </source>
</evidence>
<dbReference type="Pfam" id="PF00664">
    <property type="entry name" value="ABC_membrane"/>
    <property type="match status" value="1"/>
</dbReference>
<keyword evidence="2" id="KW-0813">Transport</keyword>
<keyword evidence="7 9" id="KW-1133">Transmembrane helix</keyword>
<dbReference type="EMBL" id="JWHT01000018">
    <property type="protein sequence ID" value="KIU25011.1"/>
    <property type="molecule type" value="Genomic_DNA"/>
</dbReference>
<dbReference type="PROSITE" id="PS50893">
    <property type="entry name" value="ABC_TRANSPORTER_2"/>
    <property type="match status" value="1"/>
</dbReference>
<feature type="transmembrane region" description="Helical" evidence="9">
    <location>
        <begin position="132"/>
        <end position="150"/>
    </location>
</feature>
<comment type="subcellular location">
    <subcellularLocation>
        <location evidence="1">Cell membrane</location>
        <topology evidence="1">Multi-pass membrane protein</topology>
    </subcellularLocation>
</comment>
<evidence type="ECO:0000256" key="9">
    <source>
        <dbReference type="SAM" id="Phobius"/>
    </source>
</evidence>
<evidence type="ECO:0000259" key="10">
    <source>
        <dbReference type="PROSITE" id="PS50893"/>
    </source>
</evidence>
<dbReference type="GO" id="GO:0015421">
    <property type="term" value="F:ABC-type oligopeptide transporter activity"/>
    <property type="evidence" value="ECO:0007669"/>
    <property type="project" value="TreeGrafter"/>
</dbReference>
<feature type="transmembrane region" description="Helical" evidence="9">
    <location>
        <begin position="230"/>
        <end position="258"/>
    </location>
</feature>
<dbReference type="InterPro" id="IPR003593">
    <property type="entry name" value="AAA+_ATPase"/>
</dbReference>
<dbReference type="InterPro" id="IPR027417">
    <property type="entry name" value="P-loop_NTPase"/>
</dbReference>
<dbReference type="SMART" id="SM00382">
    <property type="entry name" value="AAA"/>
    <property type="match status" value="1"/>
</dbReference>
<evidence type="ECO:0000256" key="5">
    <source>
        <dbReference type="ARBA" id="ARBA00022741"/>
    </source>
</evidence>
<proteinExistence type="predicted"/>
<dbReference type="PANTHER" id="PTHR43394:SF1">
    <property type="entry name" value="ATP-BINDING CASSETTE SUB-FAMILY B MEMBER 10, MITOCHONDRIAL"/>
    <property type="match status" value="1"/>
</dbReference>
<dbReference type="SUPFAM" id="SSF52540">
    <property type="entry name" value="P-loop containing nucleoside triphosphate hydrolases"/>
    <property type="match status" value="1"/>
</dbReference>
<dbReference type="Gene3D" id="1.20.1560.10">
    <property type="entry name" value="ABC transporter type 1, transmembrane domain"/>
    <property type="match status" value="1"/>
</dbReference>
<reference evidence="12 13" key="1">
    <citation type="journal article" date="2015" name="Microbiology (Mosc.)">
        <title>Genomics of the Weissella cibaria species with an examination of its metabolic traits.</title>
        <authorList>
            <person name="Lynch K.M."/>
            <person name="Lucid A."/>
            <person name="Arendt E.K."/>
            <person name="Sleator R.D."/>
            <person name="Lucey B."/>
            <person name="Coffey A."/>
        </authorList>
    </citation>
    <scope>NUCLEOTIDE SEQUENCE [LARGE SCALE GENOMIC DNA]</scope>
    <source>
        <strain evidence="12 13">AB3b</strain>
    </source>
</reference>
<dbReference type="InterPro" id="IPR011527">
    <property type="entry name" value="ABC1_TM_dom"/>
</dbReference>
<dbReference type="GO" id="GO:0016887">
    <property type="term" value="F:ATP hydrolysis activity"/>
    <property type="evidence" value="ECO:0007669"/>
    <property type="project" value="InterPro"/>
</dbReference>
<dbReference type="PROSITE" id="PS00211">
    <property type="entry name" value="ABC_TRANSPORTER_1"/>
    <property type="match status" value="1"/>
</dbReference>
<dbReference type="CDD" id="cd18548">
    <property type="entry name" value="ABC_6TM_Tm287_like"/>
    <property type="match status" value="1"/>
</dbReference>
<evidence type="ECO:0000256" key="7">
    <source>
        <dbReference type="ARBA" id="ARBA00022989"/>
    </source>
</evidence>
<evidence type="ECO:0000256" key="3">
    <source>
        <dbReference type="ARBA" id="ARBA00022475"/>
    </source>
</evidence>
<feature type="transmembrane region" description="Helical" evidence="9">
    <location>
        <begin position="51"/>
        <end position="78"/>
    </location>
</feature>
<keyword evidence="4 9" id="KW-0812">Transmembrane</keyword>
<dbReference type="InterPro" id="IPR003439">
    <property type="entry name" value="ABC_transporter-like_ATP-bd"/>
</dbReference>
<evidence type="ECO:0000313" key="13">
    <source>
        <dbReference type="Proteomes" id="UP000032289"/>
    </source>
</evidence>
<feature type="domain" description="ABC transmembrane type-1" evidence="11">
    <location>
        <begin position="15"/>
        <end position="297"/>
    </location>
</feature>
<evidence type="ECO:0000256" key="2">
    <source>
        <dbReference type="ARBA" id="ARBA00022448"/>
    </source>
</evidence>